<protein>
    <recommendedName>
        <fullName evidence="1">Glucose-methanol-choline oxidoreductase C-terminal domain-containing protein</fullName>
    </recommendedName>
</protein>
<dbReference type="InterPro" id="IPR036188">
    <property type="entry name" value="FAD/NAD-bd_sf"/>
</dbReference>
<proteinExistence type="predicted"/>
<dbReference type="Proteomes" id="UP000281647">
    <property type="component" value="Unassembled WGS sequence"/>
</dbReference>
<evidence type="ECO:0000313" key="2">
    <source>
        <dbReference type="EMBL" id="RUM95387.1"/>
    </source>
</evidence>
<dbReference type="SUPFAM" id="SSF51905">
    <property type="entry name" value="FAD/NAD(P)-binding domain"/>
    <property type="match status" value="1"/>
</dbReference>
<dbReference type="AlphaFoldDB" id="A0A432UZL5"/>
<reference evidence="2 3" key="1">
    <citation type="submission" date="2018-11" db="EMBL/GenBank/DDBJ databases">
        <title>Pseudaminobacter arsenicus sp. nov., an arsenic-resistant bacterium isolated from arsenic-rich aquifers.</title>
        <authorList>
            <person name="Mu Y."/>
        </authorList>
    </citation>
    <scope>NUCLEOTIDE SEQUENCE [LARGE SCALE GENOMIC DNA]</scope>
    <source>
        <strain evidence="2 3">CB3</strain>
    </source>
</reference>
<sequence>VHGVHNLYVAGGSVFPTSGHANPTLMILAFAIRLADHLNSKLGKA</sequence>
<name>A0A432UZL5_9HYPH</name>
<dbReference type="Pfam" id="PF05199">
    <property type="entry name" value="GMC_oxred_C"/>
    <property type="match status" value="1"/>
</dbReference>
<dbReference type="InterPro" id="IPR007867">
    <property type="entry name" value="GMC_OxRtase_C"/>
</dbReference>
<keyword evidence="3" id="KW-1185">Reference proteome</keyword>
<organism evidence="2 3">
    <name type="scientific">Borborobacter arsenicus</name>
    <dbReference type="NCBI Taxonomy" id="1851146"/>
    <lineage>
        <taxon>Bacteria</taxon>
        <taxon>Pseudomonadati</taxon>
        <taxon>Pseudomonadota</taxon>
        <taxon>Alphaproteobacteria</taxon>
        <taxon>Hyphomicrobiales</taxon>
        <taxon>Phyllobacteriaceae</taxon>
        <taxon>Borborobacter</taxon>
    </lineage>
</organism>
<evidence type="ECO:0000259" key="1">
    <source>
        <dbReference type="Pfam" id="PF05199"/>
    </source>
</evidence>
<feature type="non-terminal residue" evidence="2">
    <location>
        <position position="1"/>
    </location>
</feature>
<dbReference type="Gene3D" id="3.50.50.60">
    <property type="entry name" value="FAD/NAD(P)-binding domain"/>
    <property type="match status" value="1"/>
</dbReference>
<dbReference type="EMBL" id="RKST01000046">
    <property type="protein sequence ID" value="RUM95387.1"/>
    <property type="molecule type" value="Genomic_DNA"/>
</dbReference>
<dbReference type="RefSeq" id="WP_133308887.1">
    <property type="nucleotide sequence ID" value="NZ_RKST01000046.1"/>
</dbReference>
<accession>A0A432UZL5</accession>
<evidence type="ECO:0000313" key="3">
    <source>
        <dbReference type="Proteomes" id="UP000281647"/>
    </source>
</evidence>
<dbReference type="OrthoDB" id="9798604at2"/>
<dbReference type="GO" id="GO:0016614">
    <property type="term" value="F:oxidoreductase activity, acting on CH-OH group of donors"/>
    <property type="evidence" value="ECO:0007669"/>
    <property type="project" value="InterPro"/>
</dbReference>
<feature type="domain" description="Glucose-methanol-choline oxidoreductase C-terminal" evidence="1">
    <location>
        <begin position="1"/>
        <end position="31"/>
    </location>
</feature>
<comment type="caution">
    <text evidence="2">The sequence shown here is derived from an EMBL/GenBank/DDBJ whole genome shotgun (WGS) entry which is preliminary data.</text>
</comment>
<gene>
    <name evidence="2" type="ORF">EET67_23665</name>
</gene>